<sequence length="197" mass="22223">MNTSTHYKSIRSPFQAVRKQSYNVQDKRHPVRLEIQKFIGAYQIDIQFEEDQETLQKFRHIPGLIAILCTLRKDGKVVGLGRSISVVNRINRIVERTVSMAINGSFLSACNSATKVLDTLRLEAPALTGPRGLGEAYKMPEEEVSEFAATDRQKSYLRELLSLAIEDEREREVKISQIDEMTKSEASAAIKILANAQ</sequence>
<evidence type="ECO:0000313" key="2">
    <source>
        <dbReference type="Proteomes" id="UP000176814"/>
    </source>
</evidence>
<gene>
    <name evidence="1" type="ORF">A2911_00200</name>
</gene>
<organism evidence="1 2">
    <name type="scientific">Candidatus Nomurabacteria bacterium RIFCSPLOWO2_01_FULL_40_15</name>
    <dbReference type="NCBI Taxonomy" id="1801772"/>
    <lineage>
        <taxon>Bacteria</taxon>
        <taxon>Candidatus Nomuraibacteriota</taxon>
    </lineage>
</organism>
<proteinExistence type="predicted"/>
<accession>A0A1F6X8I9</accession>
<comment type="caution">
    <text evidence="1">The sequence shown here is derived from an EMBL/GenBank/DDBJ whole genome shotgun (WGS) entry which is preliminary data.</text>
</comment>
<name>A0A1F6X8I9_9BACT</name>
<protein>
    <submittedName>
        <fullName evidence="1">Uncharacterized protein</fullName>
    </submittedName>
</protein>
<dbReference type="Proteomes" id="UP000176814">
    <property type="component" value="Unassembled WGS sequence"/>
</dbReference>
<reference evidence="1 2" key="1">
    <citation type="journal article" date="2016" name="Nat. Commun.">
        <title>Thousands of microbial genomes shed light on interconnected biogeochemical processes in an aquifer system.</title>
        <authorList>
            <person name="Anantharaman K."/>
            <person name="Brown C.T."/>
            <person name="Hug L.A."/>
            <person name="Sharon I."/>
            <person name="Castelle C.J."/>
            <person name="Probst A.J."/>
            <person name="Thomas B.C."/>
            <person name="Singh A."/>
            <person name="Wilkins M.J."/>
            <person name="Karaoz U."/>
            <person name="Brodie E.L."/>
            <person name="Williams K.H."/>
            <person name="Hubbard S.S."/>
            <person name="Banfield J.F."/>
        </authorList>
    </citation>
    <scope>NUCLEOTIDE SEQUENCE [LARGE SCALE GENOMIC DNA]</scope>
</reference>
<dbReference type="AlphaFoldDB" id="A0A1F6X8I9"/>
<dbReference type="EMBL" id="MFUW01000013">
    <property type="protein sequence ID" value="OGI90401.1"/>
    <property type="molecule type" value="Genomic_DNA"/>
</dbReference>
<evidence type="ECO:0000313" key="1">
    <source>
        <dbReference type="EMBL" id="OGI90401.1"/>
    </source>
</evidence>